<proteinExistence type="predicted"/>
<dbReference type="Proteomes" id="UP000005204">
    <property type="component" value="Unassembled WGS sequence"/>
</dbReference>
<evidence type="ECO:0000256" key="1">
    <source>
        <dbReference type="SAM" id="SignalP"/>
    </source>
</evidence>
<dbReference type="GeneID" id="110386111"/>
<evidence type="ECO:0008006" key="4">
    <source>
        <dbReference type="Google" id="ProtNLM"/>
    </source>
</evidence>
<protein>
    <recommendedName>
        <fullName evidence="4">Natalisin</fullName>
    </recommendedName>
</protein>
<reference evidence="3" key="1">
    <citation type="journal article" date="2008" name="Insect Biochem. Mol. Biol.">
        <title>The genome of a lepidopteran model insect, the silkworm Bombyx mori.</title>
        <authorList>
            <consortium name="International Silkworm Genome Consortium"/>
        </authorList>
    </citation>
    <scope>NUCLEOTIDE SEQUENCE [LARGE SCALE GENOMIC DNA]</scope>
    <source>
        <strain evidence="3">p50T</strain>
    </source>
</reference>
<dbReference type="KEGG" id="bmor:110386111"/>
<evidence type="ECO:0000313" key="2">
    <source>
        <dbReference type="EnsemblMetazoa" id="XP_021207121.1"/>
    </source>
</evidence>
<dbReference type="EnsemblMetazoa" id="XM_021351446.2">
    <property type="protein sequence ID" value="XP_021207121.1"/>
    <property type="gene ID" value="LOC110386111"/>
</dbReference>
<keyword evidence="1" id="KW-0732">Signal</keyword>
<evidence type="ECO:0000313" key="3">
    <source>
        <dbReference type="Proteomes" id="UP000005204"/>
    </source>
</evidence>
<sequence>MKNKTIQLIVLFLILITSDLTFGKGNYNKKNLRTHQQNKKHNNTKTKFESERIKRSTNDFGTVQFWTNKEIVRPKYFNSEDSLQNIEDAPIYGKIHNEPPFWAIRGRRDSSSSEIYTEPHRLESDRHDLQQNYDHVTKIGLWNEPDLKHPANFWANRGRRNPLDFDRSFMLEPLWERDLRQENDPFWGNRGKKEEAFWSSKGKTEENPFWANRGRRLDQLEDRTNRDSNTDVDPFWGSRGRRKDMEFIKDHKKENLKQSILNAINDVEKDVKTLSRLRRSPGAGLNFWLNRGRDSKLKHLFNRNSNNKAYVSNAGSSTVNTVNPSNAETLSDSRIYADEPHYILLERNSRSSAEDDPFYISRGKKYYLKYNFGRPGRDRRGAIEEIVKSVRNDPYYIARGKKDLTNESSTQRNQYSKIKELVCTAIDMVLKKNNGDVVKRDITDSERDRRTILKKLAAQLQNDPYFASRGKKSSADEGNHLNEFIDSIAEKCS</sequence>
<keyword evidence="3" id="KW-1185">Reference proteome</keyword>
<reference evidence="2" key="2">
    <citation type="submission" date="2022-06" db="UniProtKB">
        <authorList>
            <consortium name="EnsemblMetazoa"/>
        </authorList>
    </citation>
    <scope>IDENTIFICATION</scope>
    <source>
        <strain evidence="2">p50T (Dazao)</strain>
    </source>
</reference>
<feature type="chain" id="PRO_5035823504" description="Natalisin" evidence="1">
    <location>
        <begin position="24"/>
        <end position="493"/>
    </location>
</feature>
<dbReference type="RefSeq" id="XP_021207121.1">
    <property type="nucleotide sequence ID" value="XM_021351446.3"/>
</dbReference>
<feature type="signal peptide" evidence="1">
    <location>
        <begin position="1"/>
        <end position="23"/>
    </location>
</feature>
<accession>A0A8R2DMW0</accession>
<dbReference type="AlphaFoldDB" id="A0A8R2DMW0"/>
<name>A0A8R2DMW0_BOMMO</name>
<organism evidence="2 3">
    <name type="scientific">Bombyx mori</name>
    <name type="common">Silk moth</name>
    <dbReference type="NCBI Taxonomy" id="7091"/>
    <lineage>
        <taxon>Eukaryota</taxon>
        <taxon>Metazoa</taxon>
        <taxon>Ecdysozoa</taxon>
        <taxon>Arthropoda</taxon>
        <taxon>Hexapoda</taxon>
        <taxon>Insecta</taxon>
        <taxon>Pterygota</taxon>
        <taxon>Neoptera</taxon>
        <taxon>Endopterygota</taxon>
        <taxon>Lepidoptera</taxon>
        <taxon>Glossata</taxon>
        <taxon>Ditrysia</taxon>
        <taxon>Bombycoidea</taxon>
        <taxon>Bombycidae</taxon>
        <taxon>Bombycinae</taxon>
        <taxon>Bombyx</taxon>
    </lineage>
</organism>